<dbReference type="EMBL" id="JASNQZ010000005">
    <property type="protein sequence ID" value="KAL0957603.1"/>
    <property type="molecule type" value="Genomic_DNA"/>
</dbReference>
<organism evidence="1 2">
    <name type="scientific">Hohenbuehelia grisea</name>
    <dbReference type="NCBI Taxonomy" id="104357"/>
    <lineage>
        <taxon>Eukaryota</taxon>
        <taxon>Fungi</taxon>
        <taxon>Dikarya</taxon>
        <taxon>Basidiomycota</taxon>
        <taxon>Agaricomycotina</taxon>
        <taxon>Agaricomycetes</taxon>
        <taxon>Agaricomycetidae</taxon>
        <taxon>Agaricales</taxon>
        <taxon>Pleurotineae</taxon>
        <taxon>Pleurotaceae</taxon>
        <taxon>Hohenbuehelia</taxon>
    </lineage>
</organism>
<comment type="caution">
    <text evidence="1">The sequence shown here is derived from an EMBL/GenBank/DDBJ whole genome shotgun (WGS) entry which is preliminary data.</text>
</comment>
<proteinExistence type="predicted"/>
<accession>A0ABR3JP54</accession>
<protein>
    <submittedName>
        <fullName evidence="1">Uncharacterized protein</fullName>
    </submittedName>
</protein>
<evidence type="ECO:0000313" key="2">
    <source>
        <dbReference type="Proteomes" id="UP001556367"/>
    </source>
</evidence>
<dbReference type="Proteomes" id="UP001556367">
    <property type="component" value="Unassembled WGS sequence"/>
</dbReference>
<reference evidence="2" key="1">
    <citation type="submission" date="2024-06" db="EMBL/GenBank/DDBJ databases">
        <title>Multi-omics analyses provide insights into the biosynthesis of the anticancer antibiotic pleurotin in Hohenbuehelia grisea.</title>
        <authorList>
            <person name="Weaver J.A."/>
            <person name="Alberti F."/>
        </authorList>
    </citation>
    <scope>NUCLEOTIDE SEQUENCE [LARGE SCALE GENOMIC DNA]</scope>
    <source>
        <strain evidence="2">T-177</strain>
    </source>
</reference>
<name>A0ABR3JP54_9AGAR</name>
<evidence type="ECO:0000313" key="1">
    <source>
        <dbReference type="EMBL" id="KAL0957603.1"/>
    </source>
</evidence>
<keyword evidence="2" id="KW-1185">Reference proteome</keyword>
<gene>
    <name evidence="1" type="ORF">HGRIS_001387</name>
</gene>
<sequence>MPFGWKPRTAGHHETLIRQRWIVCDYTEGTAAETIANCQPASPALHAMTFPVPAQAPFTPPSRTQSAAITPISSHVLPNLASVGSHNRVVSSTHSSPLARGVREENGTVNREASFDTVDLQAYFSAYASCSTSTHMIYSLDST</sequence>